<dbReference type="AlphaFoldDB" id="A0AAJ1CXF5"/>
<reference evidence="1" key="1">
    <citation type="submission" date="2022-06" db="EMBL/GenBank/DDBJ databases">
        <title>Dynamics of rice microbiomes reveals core vertical transmitted seed endophytes.</title>
        <authorList>
            <person name="Liao K."/>
            <person name="Zhang X."/>
        </authorList>
    </citation>
    <scope>NUCLEOTIDE SEQUENCE</scope>
    <source>
        <strain evidence="1">JT1-17</strain>
    </source>
</reference>
<dbReference type="Pfam" id="PF19821">
    <property type="entry name" value="Phage_capsid_2"/>
    <property type="match status" value="1"/>
</dbReference>
<sequence>MPQDMATNSGKITSAFVQEFHRGFEIACQQEDSRLQAAVTDRGTITGASYTINDMGIVEMTDRVFSDRFSNTPWSMPDTGTRVAMMADADVYVPVEKVDLPKLLAEPQGEYQKLLVAAANRKKDRTIYNAILSDIQRKSVAADGTQSTTAQSFAASQILWAQGSVGTAQSPAKPITKKDLIRLRALFRKNEADSEGIYITYNSDMMTSILNDTTLTSADFMSVNMLQEGNVAGKWLGFNWIPYEKLNVDANGSVTAVAWTKSGVHFGTGINIDTDIGPRRDKRNIIQISALVSYGAGRANEQKCAALNFMGS</sequence>
<gene>
    <name evidence="1" type="ORF">NB703_001520</name>
</gene>
<dbReference type="Proteomes" id="UP001208888">
    <property type="component" value="Unassembled WGS sequence"/>
</dbReference>
<dbReference type="EMBL" id="JANFVX010000004">
    <property type="protein sequence ID" value="MCW0343427.1"/>
    <property type="molecule type" value="Genomic_DNA"/>
</dbReference>
<comment type="caution">
    <text evidence="1">The sequence shown here is derived from an EMBL/GenBank/DDBJ whole genome shotgun (WGS) entry which is preliminary data.</text>
</comment>
<evidence type="ECO:0000313" key="2">
    <source>
        <dbReference type="Proteomes" id="UP001208888"/>
    </source>
</evidence>
<name>A0AAJ1CXF5_PANAN</name>
<organism evidence="1 2">
    <name type="scientific">Pantoea ananas</name>
    <name type="common">Erwinia uredovora</name>
    <dbReference type="NCBI Taxonomy" id="553"/>
    <lineage>
        <taxon>Bacteria</taxon>
        <taxon>Pseudomonadati</taxon>
        <taxon>Pseudomonadota</taxon>
        <taxon>Gammaproteobacteria</taxon>
        <taxon>Enterobacterales</taxon>
        <taxon>Erwiniaceae</taxon>
        <taxon>Pantoea</taxon>
    </lineage>
</organism>
<accession>A0AAJ1CXF5</accession>
<proteinExistence type="predicted"/>
<dbReference type="RefSeq" id="WP_239642664.1">
    <property type="nucleotide sequence ID" value="NZ_JANFVX010000004.1"/>
</dbReference>
<dbReference type="InterPro" id="IPR045565">
    <property type="entry name" value="Phage_capsid_2"/>
</dbReference>
<evidence type="ECO:0000313" key="1">
    <source>
        <dbReference type="EMBL" id="MCW0343427.1"/>
    </source>
</evidence>
<protein>
    <submittedName>
        <fullName evidence="1">Uncharacterized protein</fullName>
    </submittedName>
</protein>